<dbReference type="GO" id="GO:0005869">
    <property type="term" value="C:dynactin complex"/>
    <property type="evidence" value="ECO:0007669"/>
    <property type="project" value="InterPro"/>
</dbReference>
<dbReference type="PANTHER" id="PTHR13072">
    <property type="entry name" value="DYNACTIN 6"/>
    <property type="match status" value="1"/>
</dbReference>
<dbReference type="GO" id="GO:0070840">
    <property type="term" value="F:dynein complex binding"/>
    <property type="evidence" value="ECO:0007669"/>
    <property type="project" value="TreeGrafter"/>
</dbReference>
<proteinExistence type="predicted"/>
<evidence type="ECO:0000256" key="1">
    <source>
        <dbReference type="ARBA" id="ARBA00022490"/>
    </source>
</evidence>
<sequence length="205" mass="22826">MTTLHLCLEANAVICQSAQFLLDSETESNSDVRITLRILAGNVVHPNAIMQIIPPLESGEYTVWIGENNLFEEESFLSINLQSVGPDIKEIEIVGSYNLFSSKSQVRCKSIGNGNIFHPCCKIGGVKEIKHGNVFQSTLVLESGSKVPINTDSMVLFRDNSRVGFRSRLHINGVEKNMNNVSLLLRAVRRILRAEHRLYATVDKS</sequence>
<accession>A0AAD3CLP6</accession>
<dbReference type="InterPro" id="IPR027777">
    <property type="entry name" value="DCTN6"/>
</dbReference>
<evidence type="ECO:0000313" key="2">
    <source>
        <dbReference type="EMBL" id="GFH48372.1"/>
    </source>
</evidence>
<keyword evidence="3" id="KW-1185">Reference proteome</keyword>
<dbReference type="Gene3D" id="2.160.10.10">
    <property type="entry name" value="Hexapeptide repeat proteins"/>
    <property type="match status" value="1"/>
</dbReference>
<evidence type="ECO:0000313" key="3">
    <source>
        <dbReference type="Proteomes" id="UP001054902"/>
    </source>
</evidence>
<gene>
    <name evidence="2" type="ORF">CTEN210_04848</name>
</gene>
<name>A0AAD3CLP6_9STRA</name>
<dbReference type="Proteomes" id="UP001054902">
    <property type="component" value="Unassembled WGS sequence"/>
</dbReference>
<keyword evidence="1" id="KW-0963">Cytoplasm</keyword>
<dbReference type="AlphaFoldDB" id="A0AAD3CLP6"/>
<reference evidence="2 3" key="1">
    <citation type="journal article" date="2021" name="Sci. Rep.">
        <title>The genome of the diatom Chaetoceros tenuissimus carries an ancient integrated fragment of an extant virus.</title>
        <authorList>
            <person name="Hongo Y."/>
            <person name="Kimura K."/>
            <person name="Takaki Y."/>
            <person name="Yoshida Y."/>
            <person name="Baba S."/>
            <person name="Kobayashi G."/>
            <person name="Nagasaki K."/>
            <person name="Hano T."/>
            <person name="Tomaru Y."/>
        </authorList>
    </citation>
    <scope>NUCLEOTIDE SEQUENCE [LARGE SCALE GENOMIC DNA]</scope>
    <source>
        <strain evidence="2 3">NIES-3715</strain>
    </source>
</reference>
<organism evidence="2 3">
    <name type="scientific">Chaetoceros tenuissimus</name>
    <dbReference type="NCBI Taxonomy" id="426638"/>
    <lineage>
        <taxon>Eukaryota</taxon>
        <taxon>Sar</taxon>
        <taxon>Stramenopiles</taxon>
        <taxon>Ochrophyta</taxon>
        <taxon>Bacillariophyta</taxon>
        <taxon>Coscinodiscophyceae</taxon>
        <taxon>Chaetocerotophycidae</taxon>
        <taxon>Chaetocerotales</taxon>
        <taxon>Chaetocerotaceae</taxon>
        <taxon>Chaetoceros</taxon>
    </lineage>
</organism>
<comment type="caution">
    <text evidence="2">The sequence shown here is derived from an EMBL/GenBank/DDBJ whole genome shotgun (WGS) entry which is preliminary data.</text>
</comment>
<protein>
    <submittedName>
        <fullName evidence="2">Uncharacterized protein</fullName>
    </submittedName>
</protein>
<dbReference type="EMBL" id="BLLK01000027">
    <property type="protein sequence ID" value="GFH48372.1"/>
    <property type="molecule type" value="Genomic_DNA"/>
</dbReference>
<dbReference type="PANTHER" id="PTHR13072:SF0">
    <property type="entry name" value="DYNACTIN SUBUNIT 6"/>
    <property type="match status" value="1"/>
</dbReference>
<dbReference type="GO" id="GO:0007052">
    <property type="term" value="P:mitotic spindle organization"/>
    <property type="evidence" value="ECO:0007669"/>
    <property type="project" value="TreeGrafter"/>
</dbReference>